<reference evidence="2 3" key="1">
    <citation type="submission" date="2011-02" db="EMBL/GenBank/DDBJ databases">
        <authorList>
            <person name="Weinstock G."/>
            <person name="Sodergren E."/>
            <person name="Clifton S."/>
            <person name="Fulton L."/>
            <person name="Fulton B."/>
            <person name="Courtney L."/>
            <person name="Fronick C."/>
            <person name="Harrison M."/>
            <person name="Strong C."/>
            <person name="Farmer C."/>
            <person name="Delahaunty K."/>
            <person name="Markovic C."/>
            <person name="Hall O."/>
            <person name="Minx P."/>
            <person name="Tomlinson C."/>
            <person name="Mitreva M."/>
            <person name="Hou S."/>
            <person name="Chen J."/>
            <person name="Wollam A."/>
            <person name="Pepin K.H."/>
            <person name="Johnson M."/>
            <person name="Bhonagiri V."/>
            <person name="Zhang X."/>
            <person name="Suruliraj S."/>
            <person name="Warren W."/>
            <person name="Chinwalla A."/>
            <person name="Mardis E.R."/>
            <person name="Wilson R.K."/>
        </authorList>
    </citation>
    <scope>NUCLEOTIDE SEQUENCE [LARGE SCALE GENOMIC DNA]</scope>
    <source>
        <strain evidence="2 3">YIT 12056</strain>
    </source>
</reference>
<sequence>MLLLNILALPCLAMFNGVDPVTGEWNYTINLFGIVYSVWFCHNVLKKIIKI</sequence>
<keyword evidence="1" id="KW-0472">Membrane</keyword>
<gene>
    <name evidence="2" type="ORF">HMPREF9445_00146</name>
</gene>
<proteinExistence type="predicted"/>
<keyword evidence="3" id="KW-1185">Reference proteome</keyword>
<feature type="transmembrane region" description="Helical" evidence="1">
    <location>
        <begin position="27"/>
        <end position="45"/>
    </location>
</feature>
<evidence type="ECO:0000256" key="1">
    <source>
        <dbReference type="SAM" id="Phobius"/>
    </source>
</evidence>
<protein>
    <submittedName>
        <fullName evidence="2">Uncharacterized protein</fullName>
    </submittedName>
</protein>
<comment type="caution">
    <text evidence="2">The sequence shown here is derived from an EMBL/GenBank/DDBJ whole genome shotgun (WGS) entry which is preliminary data.</text>
</comment>
<evidence type="ECO:0000313" key="3">
    <source>
        <dbReference type="Proteomes" id="UP000010321"/>
    </source>
</evidence>
<keyword evidence="1" id="KW-1133">Transmembrane helix</keyword>
<keyword evidence="1" id="KW-0812">Transmembrane</keyword>
<accession>A0ABP2KVU0</accession>
<evidence type="ECO:0000313" key="2">
    <source>
        <dbReference type="EMBL" id="EGF54917.1"/>
    </source>
</evidence>
<dbReference type="EMBL" id="AFBM01000002">
    <property type="protein sequence ID" value="EGF54917.1"/>
    <property type="molecule type" value="Genomic_DNA"/>
</dbReference>
<dbReference type="Proteomes" id="UP000010321">
    <property type="component" value="Unassembled WGS sequence"/>
</dbReference>
<organism evidence="2 3">
    <name type="scientific">Bacteroides clarus YIT 12056</name>
    <dbReference type="NCBI Taxonomy" id="762984"/>
    <lineage>
        <taxon>Bacteria</taxon>
        <taxon>Pseudomonadati</taxon>
        <taxon>Bacteroidota</taxon>
        <taxon>Bacteroidia</taxon>
        <taxon>Bacteroidales</taxon>
        <taxon>Bacteroidaceae</taxon>
        <taxon>Bacteroides</taxon>
    </lineage>
</organism>
<name>A0ABP2KVU0_9BACE</name>